<evidence type="ECO:0000313" key="3">
    <source>
        <dbReference type="EMBL" id="MBE1596281.1"/>
    </source>
</evidence>
<protein>
    <submittedName>
        <fullName evidence="3">AhpD family alkylhydroperoxidase</fullName>
    </submittedName>
</protein>
<feature type="compositionally biased region" description="Polar residues" evidence="1">
    <location>
        <begin position="1"/>
        <end position="16"/>
    </location>
</feature>
<keyword evidence="3" id="KW-0575">Peroxidase</keyword>
<dbReference type="InterPro" id="IPR029032">
    <property type="entry name" value="AhpD-like"/>
</dbReference>
<dbReference type="PANTHER" id="PTHR34846">
    <property type="entry name" value="4-CARBOXYMUCONOLACTONE DECARBOXYLASE FAMILY PROTEIN (AFU_ORTHOLOGUE AFUA_6G11590)"/>
    <property type="match status" value="1"/>
</dbReference>
<name>A0A8I0P4V9_9ACTN</name>
<keyword evidence="3" id="KW-0560">Oxidoreductase</keyword>
<dbReference type="InterPro" id="IPR003779">
    <property type="entry name" value="CMD-like"/>
</dbReference>
<dbReference type="Pfam" id="PF02627">
    <property type="entry name" value="CMD"/>
    <property type="match status" value="1"/>
</dbReference>
<dbReference type="Gene3D" id="1.20.1290.10">
    <property type="entry name" value="AhpD-like"/>
    <property type="match status" value="1"/>
</dbReference>
<dbReference type="AlphaFoldDB" id="A0A8I0P4V9"/>
<evidence type="ECO:0000259" key="2">
    <source>
        <dbReference type="Pfam" id="PF02627"/>
    </source>
</evidence>
<feature type="compositionally biased region" description="Low complexity" evidence="1">
    <location>
        <begin position="17"/>
        <end position="30"/>
    </location>
</feature>
<dbReference type="SUPFAM" id="SSF69118">
    <property type="entry name" value="AhpD-like"/>
    <property type="match status" value="1"/>
</dbReference>
<accession>A0A8I0P4V9</accession>
<keyword evidence="4" id="KW-1185">Reference proteome</keyword>
<dbReference type="Proteomes" id="UP000629287">
    <property type="component" value="Unassembled WGS sequence"/>
</dbReference>
<sequence length="181" mass="19650">MTTNTVQNATDTVQNSTGATDATHATGATGAVNTPRLDFAKSARNVFRALIGFDAAAREGLDPTLVELIQIRASHLNHCAYCLHMHTNDARKAGESEDRLHMIPVWREARHFFTPREQAALALTEAVTLVADAGVPDDVYAEAATHFDDTELAHVLALIFAINTWNRIALSTAKRAGTDTR</sequence>
<gene>
    <name evidence="3" type="ORF">H4687_002410</name>
</gene>
<dbReference type="EMBL" id="JADBGF010000001">
    <property type="protein sequence ID" value="MBE1596281.1"/>
    <property type="molecule type" value="Genomic_DNA"/>
</dbReference>
<comment type="caution">
    <text evidence="3">The sequence shown here is derived from an EMBL/GenBank/DDBJ whole genome shotgun (WGS) entry which is preliminary data.</text>
</comment>
<feature type="domain" description="Carboxymuconolactone decarboxylase-like" evidence="2">
    <location>
        <begin position="46"/>
        <end position="125"/>
    </location>
</feature>
<dbReference type="GO" id="GO:0051920">
    <property type="term" value="F:peroxiredoxin activity"/>
    <property type="evidence" value="ECO:0007669"/>
    <property type="project" value="InterPro"/>
</dbReference>
<proteinExistence type="predicted"/>
<organism evidence="3 4">
    <name type="scientific">Streptomyces stelliscabiei</name>
    <dbReference type="NCBI Taxonomy" id="146820"/>
    <lineage>
        <taxon>Bacteria</taxon>
        <taxon>Bacillati</taxon>
        <taxon>Actinomycetota</taxon>
        <taxon>Actinomycetes</taxon>
        <taxon>Kitasatosporales</taxon>
        <taxon>Streptomycetaceae</taxon>
        <taxon>Streptomyces</taxon>
    </lineage>
</organism>
<feature type="region of interest" description="Disordered" evidence="1">
    <location>
        <begin position="1"/>
        <end position="30"/>
    </location>
</feature>
<dbReference type="InterPro" id="IPR004675">
    <property type="entry name" value="AhpD_core"/>
</dbReference>
<reference evidence="3 4" key="1">
    <citation type="submission" date="2020-10" db="EMBL/GenBank/DDBJ databases">
        <title>Sequencing the genomes of 1000 actinobacteria strains.</title>
        <authorList>
            <person name="Klenk H.-P."/>
        </authorList>
    </citation>
    <scope>NUCLEOTIDE SEQUENCE [LARGE SCALE GENOMIC DNA]</scope>
    <source>
        <strain evidence="3 4">DSM 41803</strain>
    </source>
</reference>
<evidence type="ECO:0000313" key="4">
    <source>
        <dbReference type="Proteomes" id="UP000629287"/>
    </source>
</evidence>
<dbReference type="PANTHER" id="PTHR34846:SF10">
    <property type="entry name" value="CYTOPLASMIC PROTEIN"/>
    <property type="match status" value="1"/>
</dbReference>
<dbReference type="NCBIfam" id="TIGR00778">
    <property type="entry name" value="ahpD_dom"/>
    <property type="match status" value="1"/>
</dbReference>
<evidence type="ECO:0000256" key="1">
    <source>
        <dbReference type="SAM" id="MobiDB-lite"/>
    </source>
</evidence>